<evidence type="ECO:0000256" key="6">
    <source>
        <dbReference type="SAM" id="Phobius"/>
    </source>
</evidence>
<keyword evidence="5 6" id="KW-0472">Membrane</keyword>
<dbReference type="STRING" id="698762.SAMN00808754_1318"/>
<evidence type="ECO:0000313" key="8">
    <source>
        <dbReference type="EMBL" id="SMB95776.1"/>
    </source>
</evidence>
<evidence type="ECO:0000256" key="2">
    <source>
        <dbReference type="ARBA" id="ARBA00022475"/>
    </source>
</evidence>
<feature type="transmembrane region" description="Helical" evidence="6">
    <location>
        <begin position="229"/>
        <end position="247"/>
    </location>
</feature>
<feature type="transmembrane region" description="Helical" evidence="6">
    <location>
        <begin position="86"/>
        <end position="102"/>
    </location>
</feature>
<dbReference type="GO" id="GO:0005886">
    <property type="term" value="C:plasma membrane"/>
    <property type="evidence" value="ECO:0007669"/>
    <property type="project" value="UniProtKB-SubCell"/>
</dbReference>
<feature type="transmembrane region" description="Helical" evidence="6">
    <location>
        <begin position="62"/>
        <end position="80"/>
    </location>
</feature>
<reference evidence="8 9" key="1">
    <citation type="submission" date="2017-04" db="EMBL/GenBank/DDBJ databases">
        <authorList>
            <person name="Afonso C.L."/>
            <person name="Miller P.J."/>
            <person name="Scott M.A."/>
            <person name="Spackman E."/>
            <person name="Goraichik I."/>
            <person name="Dimitrov K.M."/>
            <person name="Suarez D.L."/>
            <person name="Swayne D.E."/>
        </authorList>
    </citation>
    <scope>NUCLEOTIDE SEQUENCE [LARGE SCALE GENOMIC DNA]</scope>
    <source>
        <strain evidence="8 9">ToBE</strain>
    </source>
</reference>
<comment type="subcellular location">
    <subcellularLocation>
        <location evidence="1">Cell membrane</location>
        <topology evidence="1">Multi-pass membrane protein</topology>
    </subcellularLocation>
</comment>
<evidence type="ECO:0000256" key="1">
    <source>
        <dbReference type="ARBA" id="ARBA00004651"/>
    </source>
</evidence>
<feature type="transmembrane region" description="Helical" evidence="6">
    <location>
        <begin position="253"/>
        <end position="278"/>
    </location>
</feature>
<dbReference type="AlphaFoldDB" id="A0A1W1VR16"/>
<dbReference type="Proteomes" id="UP000192569">
    <property type="component" value="Chromosome I"/>
</dbReference>
<sequence>MTDVKLISFLVFLFAASTCFYLGRGRVVSLLEAYRRQQLFSSPPPRGSTRYLLDRMGRSRQGFILLTAVLAAAGIVVGLLLDNLAASVLSAVFAVIFSFKKLEVDYRQYKARVDEQAQAALQMIASLYDTTGDLVRAIEGAASCTASPMRDELVKTLVEYKTGASLAEALQSFAERADNRDIDIFVKAVVLSEKYGTDTAEVVAEIARVIRDRIMLREELRSEVRGQKLTVNLFLLFLPLTALLLYFSSEARYIITGTFFGKAVICFIILVEFGAWYFSRHAGVVEEL</sequence>
<evidence type="ECO:0000256" key="4">
    <source>
        <dbReference type="ARBA" id="ARBA00022989"/>
    </source>
</evidence>
<keyword evidence="4 6" id="KW-1133">Transmembrane helix</keyword>
<evidence type="ECO:0000256" key="5">
    <source>
        <dbReference type="ARBA" id="ARBA00023136"/>
    </source>
</evidence>
<keyword evidence="3 6" id="KW-0812">Transmembrane</keyword>
<dbReference type="EMBL" id="LT838272">
    <property type="protein sequence ID" value="SMB95776.1"/>
    <property type="molecule type" value="Genomic_DNA"/>
</dbReference>
<feature type="domain" description="Type II secretion system protein GspF" evidence="7">
    <location>
        <begin position="121"/>
        <end position="245"/>
    </location>
</feature>
<dbReference type="OrthoDB" id="9796142at2"/>
<dbReference type="PANTHER" id="PTHR35007">
    <property type="entry name" value="INTEGRAL MEMBRANE PROTEIN-RELATED"/>
    <property type="match status" value="1"/>
</dbReference>
<dbReference type="RefSeq" id="WP_084664954.1">
    <property type="nucleotide sequence ID" value="NZ_LT838272.1"/>
</dbReference>
<proteinExistence type="predicted"/>
<keyword evidence="9" id="KW-1185">Reference proteome</keyword>
<evidence type="ECO:0000313" key="9">
    <source>
        <dbReference type="Proteomes" id="UP000192569"/>
    </source>
</evidence>
<organism evidence="8 9">
    <name type="scientific">Thermanaeromonas toyohensis ToBE</name>
    <dbReference type="NCBI Taxonomy" id="698762"/>
    <lineage>
        <taxon>Bacteria</taxon>
        <taxon>Bacillati</taxon>
        <taxon>Bacillota</taxon>
        <taxon>Clostridia</taxon>
        <taxon>Neomoorellales</taxon>
        <taxon>Neomoorellaceae</taxon>
        <taxon>Thermanaeromonas</taxon>
    </lineage>
</organism>
<dbReference type="PANTHER" id="PTHR35007:SF1">
    <property type="entry name" value="PILUS ASSEMBLY PROTEIN"/>
    <property type="match status" value="1"/>
</dbReference>
<keyword evidence="2" id="KW-1003">Cell membrane</keyword>
<dbReference type="InterPro" id="IPR018076">
    <property type="entry name" value="T2SS_GspF_dom"/>
</dbReference>
<gene>
    <name evidence="8" type="ORF">SAMN00808754_1318</name>
</gene>
<dbReference type="Pfam" id="PF00482">
    <property type="entry name" value="T2SSF"/>
    <property type="match status" value="1"/>
</dbReference>
<name>A0A1W1VR16_9FIRM</name>
<evidence type="ECO:0000259" key="7">
    <source>
        <dbReference type="Pfam" id="PF00482"/>
    </source>
</evidence>
<accession>A0A1W1VR16</accession>
<feature type="transmembrane region" description="Helical" evidence="6">
    <location>
        <begin position="6"/>
        <end position="23"/>
    </location>
</feature>
<protein>
    <submittedName>
        <fullName evidence="8">Type II secretion system (T2SS), protein F</fullName>
    </submittedName>
</protein>
<evidence type="ECO:0000256" key="3">
    <source>
        <dbReference type="ARBA" id="ARBA00022692"/>
    </source>
</evidence>